<keyword evidence="2" id="KW-0732">Signal</keyword>
<organism evidence="3">
    <name type="scientific">Catillopecten margaritatus gill symbiont</name>
    <dbReference type="NCBI Taxonomy" id="3083288"/>
    <lineage>
        <taxon>Bacteria</taxon>
        <taxon>Pseudomonadati</taxon>
        <taxon>Pseudomonadota</taxon>
        <taxon>Gammaproteobacteria</taxon>
        <taxon>sulfur-oxidizing symbionts</taxon>
    </lineage>
</organism>
<accession>A0AAU6PH93</accession>
<evidence type="ECO:0000256" key="2">
    <source>
        <dbReference type="SAM" id="SignalP"/>
    </source>
</evidence>
<keyword evidence="1" id="KW-0175">Coiled coil</keyword>
<proteinExistence type="predicted"/>
<sequence>MIKISIGVTLFFFAVNALALTEKAFINKVLSQDTHFEKDQIYVAIKKVELEASKQNYVGWNTNLTMSLSNNYYDMDKETDSKSIYEKHRRKNSKSVGLSAEKRFLSNPSSLTLSAKRSIPDTDTIRYKRDELYTGSNAKYSITTFDNNYTIKYKYPLLKHDGNASSLKTYYRDILDLEREKLDFGDAQEKFLVDRLKQYIDWNFYQKNADIYQNYKQSLTMIKGSKAKDRSIIKIAILRANQDALGNDSKLQSLKKELVSALNDTSLWSQSPEIDVNKNPKIVSNLTHYLRQNVRTLLKQDIDRRLKEIDLKHHKNQSLSKLDFSISAERNDNKGNTMSAIYDNKSILYTAGIDFSMPIGADVNSQKDIQVAQLNLRKLNIDYDNKLHDILSGVQALIVGLHLARKSLDEHQKLITNIEKEVKLIRKDYLAQAATVKMLVYAYQEKRDVDLGYIQASTNYQKSLLEYNAKLDSVLPITQL</sequence>
<dbReference type="AlphaFoldDB" id="A0AAU6PH93"/>
<dbReference type="Gene3D" id="1.20.1600.10">
    <property type="entry name" value="Outer membrane efflux proteins (OEP)"/>
    <property type="match status" value="1"/>
</dbReference>
<protein>
    <submittedName>
        <fullName evidence="3">Uncharacterized protein</fullName>
    </submittedName>
</protein>
<feature type="signal peptide" evidence="2">
    <location>
        <begin position="1"/>
        <end position="19"/>
    </location>
</feature>
<evidence type="ECO:0000256" key="1">
    <source>
        <dbReference type="SAM" id="Coils"/>
    </source>
</evidence>
<feature type="chain" id="PRO_5043750121" evidence="2">
    <location>
        <begin position="20"/>
        <end position="480"/>
    </location>
</feature>
<evidence type="ECO:0000313" key="3">
    <source>
        <dbReference type="EMBL" id="WXU00328.1"/>
    </source>
</evidence>
<dbReference type="SUPFAM" id="SSF56954">
    <property type="entry name" value="Outer membrane efflux proteins (OEP)"/>
    <property type="match status" value="1"/>
</dbReference>
<reference evidence="3" key="1">
    <citation type="submission" date="2023-10" db="EMBL/GenBank/DDBJ databases">
        <title>The first scallop-associated chemosynthetic bacterial symbiont.</title>
        <authorList>
            <person name="Lin Y.-T."/>
            <person name="Sun J."/>
            <person name="Ip J.C.-H."/>
            <person name="He X."/>
            <person name="Gao Z.-M."/>
            <person name="Perez M."/>
            <person name="Xu T."/>
            <person name="Qian P.-Y."/>
            <person name="Qiu J.-W."/>
        </authorList>
    </citation>
    <scope>NUCLEOTIDE SEQUENCE</scope>
    <source>
        <strain evidence="3">Gill1</strain>
    </source>
</reference>
<name>A0AAU6PH93_9GAMM</name>
<dbReference type="EMBL" id="CP138327">
    <property type="protein sequence ID" value="WXU00328.1"/>
    <property type="molecule type" value="Genomic_DNA"/>
</dbReference>
<feature type="coiled-coil region" evidence="1">
    <location>
        <begin position="401"/>
        <end position="428"/>
    </location>
</feature>
<dbReference type="GO" id="GO:0015562">
    <property type="term" value="F:efflux transmembrane transporter activity"/>
    <property type="evidence" value="ECO:0007669"/>
    <property type="project" value="InterPro"/>
</dbReference>
<gene>
    <name evidence="3" type="ORF">Ctma_1041</name>
</gene>